<dbReference type="EMBL" id="BTGU01000010">
    <property type="protein sequence ID" value="GMN39728.1"/>
    <property type="molecule type" value="Genomic_DNA"/>
</dbReference>
<dbReference type="GO" id="GO:0008270">
    <property type="term" value="F:zinc ion binding"/>
    <property type="evidence" value="ECO:0007669"/>
    <property type="project" value="UniProtKB-UniRule"/>
</dbReference>
<proteinExistence type="inferred from homology"/>
<dbReference type="InterPro" id="IPR036398">
    <property type="entry name" value="CA_dom_sf"/>
</dbReference>
<dbReference type="SMART" id="SM01057">
    <property type="entry name" value="Carb_anhydrase"/>
    <property type="match status" value="1"/>
</dbReference>
<comment type="similarity">
    <text evidence="4">Belongs to the alpha-class carbonic anhydrase family.</text>
</comment>
<dbReference type="PANTHER" id="PTHR18952">
    <property type="entry name" value="CARBONIC ANHYDRASE"/>
    <property type="match status" value="1"/>
</dbReference>
<protein>
    <recommendedName>
        <fullName evidence="5 10">Carbonic anhydrase</fullName>
        <ecNumber evidence="5 10">4.2.1.1</ecNumber>
    </recommendedName>
</protein>
<evidence type="ECO:0000256" key="10">
    <source>
        <dbReference type="RuleBase" id="RU367011"/>
    </source>
</evidence>
<accession>A0AA88CYJ0</accession>
<dbReference type="InterPro" id="IPR023561">
    <property type="entry name" value="Carbonic_anhydrase_a-class"/>
</dbReference>
<dbReference type="AlphaFoldDB" id="A0AA88CYJ0"/>
<dbReference type="PROSITE" id="PS00162">
    <property type="entry name" value="ALPHA_CA_1"/>
    <property type="match status" value="1"/>
</dbReference>
<dbReference type="GO" id="GO:0009570">
    <property type="term" value="C:chloroplast stroma"/>
    <property type="evidence" value="ECO:0007669"/>
    <property type="project" value="UniProtKB-SubCell"/>
</dbReference>
<dbReference type="GO" id="GO:0004089">
    <property type="term" value="F:carbonate dehydratase activity"/>
    <property type="evidence" value="ECO:0007669"/>
    <property type="project" value="UniProtKB-UniRule"/>
</dbReference>
<dbReference type="InterPro" id="IPR001148">
    <property type="entry name" value="CA_dom"/>
</dbReference>
<comment type="subcellular location">
    <subcellularLocation>
        <location evidence="3">Plastid</location>
        <location evidence="3">Chloroplast stroma</location>
    </subcellularLocation>
</comment>
<evidence type="ECO:0000256" key="8">
    <source>
        <dbReference type="ARBA" id="ARBA00023239"/>
    </source>
</evidence>
<evidence type="ECO:0000256" key="5">
    <source>
        <dbReference type="ARBA" id="ARBA00012925"/>
    </source>
</evidence>
<evidence type="ECO:0000259" key="11">
    <source>
        <dbReference type="PROSITE" id="PS51144"/>
    </source>
</evidence>
<evidence type="ECO:0000256" key="4">
    <source>
        <dbReference type="ARBA" id="ARBA00006365"/>
    </source>
</evidence>
<keyword evidence="7 10" id="KW-0862">Zinc</keyword>
<dbReference type="SUPFAM" id="SSF51069">
    <property type="entry name" value="Carbonic anhydrase"/>
    <property type="match status" value="1"/>
</dbReference>
<keyword evidence="13" id="KW-1185">Reference proteome</keyword>
<evidence type="ECO:0000256" key="7">
    <source>
        <dbReference type="ARBA" id="ARBA00022833"/>
    </source>
</evidence>
<feature type="domain" description="Alpha-carbonic anhydrase" evidence="11">
    <location>
        <begin position="1"/>
        <end position="165"/>
    </location>
</feature>
<gene>
    <name evidence="12" type="ORF">TIFTF001_008960</name>
</gene>
<evidence type="ECO:0000256" key="3">
    <source>
        <dbReference type="ARBA" id="ARBA00004470"/>
    </source>
</evidence>
<organism evidence="12 13">
    <name type="scientific">Ficus carica</name>
    <name type="common">Common fig</name>
    <dbReference type="NCBI Taxonomy" id="3494"/>
    <lineage>
        <taxon>Eukaryota</taxon>
        <taxon>Viridiplantae</taxon>
        <taxon>Streptophyta</taxon>
        <taxon>Embryophyta</taxon>
        <taxon>Tracheophyta</taxon>
        <taxon>Spermatophyta</taxon>
        <taxon>Magnoliopsida</taxon>
        <taxon>eudicotyledons</taxon>
        <taxon>Gunneridae</taxon>
        <taxon>Pentapetalae</taxon>
        <taxon>rosids</taxon>
        <taxon>fabids</taxon>
        <taxon>Rosales</taxon>
        <taxon>Moraceae</taxon>
        <taxon>Ficeae</taxon>
        <taxon>Ficus</taxon>
    </lineage>
</organism>
<name>A0AA88CYJ0_FICCA</name>
<evidence type="ECO:0000256" key="2">
    <source>
        <dbReference type="ARBA" id="ARBA00002904"/>
    </source>
</evidence>
<dbReference type="Proteomes" id="UP001187192">
    <property type="component" value="Unassembled WGS sequence"/>
</dbReference>
<dbReference type="EC" id="4.2.1.1" evidence="5 10"/>
<sequence>MCSNGTMQSPIDLFDLRVQAVSQLEKIRKSYKPSTATLKNRGHDIMLKWRSGAAGFIEINRTRYLLQQCHWHSPSEHTVNGRRFDLELHIVHQSRTGQIAVIGIMYRIGMSDSFLSAMASRIRAIANSTKQERTVAGVVDPRRRIRISSKQYYKYIGSLTVPPCT</sequence>
<keyword evidence="6 10" id="KW-0479">Metal-binding</keyword>
<dbReference type="InterPro" id="IPR018338">
    <property type="entry name" value="Carbonic_anhydrase_a-class_CS"/>
</dbReference>
<evidence type="ECO:0000256" key="1">
    <source>
        <dbReference type="ARBA" id="ARBA00001947"/>
    </source>
</evidence>
<comment type="function">
    <text evidence="2 10">Reversible hydration of carbon dioxide.</text>
</comment>
<dbReference type="GO" id="GO:0006730">
    <property type="term" value="P:one-carbon metabolic process"/>
    <property type="evidence" value="ECO:0007669"/>
    <property type="project" value="TreeGrafter"/>
</dbReference>
<comment type="cofactor">
    <cofactor evidence="1 10">
        <name>Zn(2+)</name>
        <dbReference type="ChEBI" id="CHEBI:29105"/>
    </cofactor>
</comment>
<comment type="catalytic activity">
    <reaction evidence="9 10">
        <text>hydrogencarbonate + H(+) = CO2 + H2O</text>
        <dbReference type="Rhea" id="RHEA:10748"/>
        <dbReference type="ChEBI" id="CHEBI:15377"/>
        <dbReference type="ChEBI" id="CHEBI:15378"/>
        <dbReference type="ChEBI" id="CHEBI:16526"/>
        <dbReference type="ChEBI" id="CHEBI:17544"/>
        <dbReference type="EC" id="4.2.1.1"/>
    </reaction>
</comment>
<evidence type="ECO:0000256" key="6">
    <source>
        <dbReference type="ARBA" id="ARBA00022723"/>
    </source>
</evidence>
<dbReference type="CDD" id="cd03124">
    <property type="entry name" value="alpha_CA_prokaryotic_like"/>
    <property type="match status" value="1"/>
</dbReference>
<dbReference type="Gene3D" id="3.10.200.10">
    <property type="entry name" value="Alpha carbonic anhydrase"/>
    <property type="match status" value="1"/>
</dbReference>
<dbReference type="PROSITE" id="PS51144">
    <property type="entry name" value="ALPHA_CA_2"/>
    <property type="match status" value="1"/>
</dbReference>
<reference evidence="12" key="1">
    <citation type="submission" date="2023-07" db="EMBL/GenBank/DDBJ databases">
        <title>draft genome sequence of fig (Ficus carica).</title>
        <authorList>
            <person name="Takahashi T."/>
            <person name="Nishimura K."/>
        </authorList>
    </citation>
    <scope>NUCLEOTIDE SEQUENCE</scope>
</reference>
<keyword evidence="8 10" id="KW-0456">Lyase</keyword>
<comment type="similarity">
    <text evidence="10">Belongs to the alpha-carbonic anhydrase family.</text>
</comment>
<dbReference type="PANTHER" id="PTHR18952:SF208">
    <property type="entry name" value="CARBONIC ANHYDRASE XA-RELATED"/>
    <property type="match status" value="1"/>
</dbReference>
<evidence type="ECO:0000313" key="13">
    <source>
        <dbReference type="Proteomes" id="UP001187192"/>
    </source>
</evidence>
<dbReference type="InterPro" id="IPR041891">
    <property type="entry name" value="Alpha_CA_prokaryot-like"/>
</dbReference>
<dbReference type="Pfam" id="PF00194">
    <property type="entry name" value="Carb_anhydrase"/>
    <property type="match status" value="1"/>
</dbReference>
<comment type="caution">
    <text evidence="12">The sequence shown here is derived from an EMBL/GenBank/DDBJ whole genome shotgun (WGS) entry which is preliminary data.</text>
</comment>
<evidence type="ECO:0000313" key="12">
    <source>
        <dbReference type="EMBL" id="GMN39728.1"/>
    </source>
</evidence>
<evidence type="ECO:0000256" key="9">
    <source>
        <dbReference type="ARBA" id="ARBA00048348"/>
    </source>
</evidence>